<dbReference type="CDD" id="cd03139">
    <property type="entry name" value="GATase1_PfpI_2"/>
    <property type="match status" value="1"/>
</dbReference>
<dbReference type="InterPro" id="IPR002818">
    <property type="entry name" value="DJ-1/PfpI"/>
</dbReference>
<dbReference type="Pfam" id="PF01965">
    <property type="entry name" value="DJ-1_PfpI"/>
    <property type="match status" value="1"/>
</dbReference>
<dbReference type="InterPro" id="IPR029062">
    <property type="entry name" value="Class_I_gatase-like"/>
</dbReference>
<organism evidence="2 3">
    <name type="scientific">Sulfurospirillum tamanense</name>
    <dbReference type="NCBI Taxonomy" id="2813362"/>
    <lineage>
        <taxon>Bacteria</taxon>
        <taxon>Pseudomonadati</taxon>
        <taxon>Campylobacterota</taxon>
        <taxon>Epsilonproteobacteria</taxon>
        <taxon>Campylobacterales</taxon>
        <taxon>Sulfurospirillaceae</taxon>
        <taxon>Sulfurospirillum</taxon>
    </lineage>
</organism>
<dbReference type="PANTHER" id="PTHR43130:SF2">
    <property type="entry name" value="DJ-1_PFPI DOMAIN-CONTAINING PROTEIN"/>
    <property type="match status" value="1"/>
</dbReference>
<dbReference type="PANTHER" id="PTHR43130">
    <property type="entry name" value="ARAC-FAMILY TRANSCRIPTIONAL REGULATOR"/>
    <property type="match status" value="1"/>
</dbReference>
<dbReference type="SUPFAM" id="SSF52317">
    <property type="entry name" value="Class I glutamine amidotransferase-like"/>
    <property type="match status" value="1"/>
</dbReference>
<reference evidence="2" key="1">
    <citation type="submission" date="2021-02" db="EMBL/GenBank/DDBJ databases">
        <title>Sulfurospirillum tamanensis sp. nov.</title>
        <authorList>
            <person name="Frolova A."/>
            <person name="Merkel A."/>
            <person name="Slobodkin A."/>
        </authorList>
    </citation>
    <scope>NUCLEOTIDE SEQUENCE</scope>
    <source>
        <strain evidence="2">T05b</strain>
    </source>
</reference>
<reference evidence="2" key="2">
    <citation type="submission" date="2021-02" db="EMBL/GenBank/DDBJ databases">
        <authorList>
            <person name="Merkel A.Y."/>
        </authorList>
    </citation>
    <scope>NUCLEOTIDE SEQUENCE</scope>
    <source>
        <strain evidence="2">T05b</strain>
    </source>
</reference>
<comment type="caution">
    <text evidence="2">The sequence shown here is derived from an EMBL/GenBank/DDBJ whole genome shotgun (WGS) entry which is preliminary data.</text>
</comment>
<dbReference type="Gene3D" id="3.40.50.880">
    <property type="match status" value="1"/>
</dbReference>
<dbReference type="InterPro" id="IPR052158">
    <property type="entry name" value="INH-QAR"/>
</dbReference>
<dbReference type="Proteomes" id="UP000703590">
    <property type="component" value="Unassembled WGS sequence"/>
</dbReference>
<sequence>MRIAFVAFDRMNMLDFFGAYDALMRLKTLGFVETLTCNTCALKDEVRDIHGLTLKADTVQSSLDGYDVVVVPGGIGTRTLMRDEIFLAWIKSARFAPLKAGVCTGALLLGAAGFLKDKRATTHSNAFDVLTPYCKEVVENERVVDAGEVITSRGVSASIDLGLHLCERLAGAGEAVAKGMEYPFTRP</sequence>
<evidence type="ECO:0000313" key="2">
    <source>
        <dbReference type="EMBL" id="MBN2965044.1"/>
    </source>
</evidence>
<keyword evidence="3" id="KW-1185">Reference proteome</keyword>
<dbReference type="RefSeq" id="WP_205459591.1">
    <property type="nucleotide sequence ID" value="NZ_JAFHKK010000022.1"/>
</dbReference>
<evidence type="ECO:0000259" key="1">
    <source>
        <dbReference type="Pfam" id="PF01965"/>
    </source>
</evidence>
<gene>
    <name evidence="2" type="ORF">JWV37_09650</name>
</gene>
<name>A0ABS2WTQ6_9BACT</name>
<evidence type="ECO:0000313" key="3">
    <source>
        <dbReference type="Proteomes" id="UP000703590"/>
    </source>
</evidence>
<dbReference type="EMBL" id="JAFHKK010000022">
    <property type="protein sequence ID" value="MBN2965044.1"/>
    <property type="molecule type" value="Genomic_DNA"/>
</dbReference>
<accession>A0ABS2WTQ6</accession>
<protein>
    <submittedName>
        <fullName evidence="2">DJ-1/PfpI family protein</fullName>
    </submittedName>
</protein>
<proteinExistence type="predicted"/>
<feature type="domain" description="DJ-1/PfpI" evidence="1">
    <location>
        <begin position="1"/>
        <end position="167"/>
    </location>
</feature>